<feature type="transmembrane region" description="Helical" evidence="2">
    <location>
        <begin position="190"/>
        <end position="211"/>
    </location>
</feature>
<keyword evidence="2" id="KW-0812">Transmembrane</keyword>
<evidence type="ECO:0000256" key="2">
    <source>
        <dbReference type="SAM" id="Phobius"/>
    </source>
</evidence>
<dbReference type="STRING" id="169427.SAMN05192548_10094"/>
<feature type="transmembrane region" description="Helical" evidence="2">
    <location>
        <begin position="232"/>
        <end position="254"/>
    </location>
</feature>
<dbReference type="RefSeq" id="WP_073428497.1">
    <property type="nucleotide sequence ID" value="NZ_CADFGY010000028.1"/>
</dbReference>
<sequence>MFRKALNAGPRLSVGVIRLIASLSILLYLMMYAKAGVFLPEFVFRDSEKIQSQIGGSNTYQDTSFDAVAKFYASLGDLGTNVFVVSIGALFIWLMVGSSKRLGGLLMNMVLIAPCVFFNLFVASKDTLVVLISVVLVLIARRWSVVHVALAAAVLYLGYALTVRIYFVMILAVAAGAWIFRSASLRLKTFLVLAGVAGLYLLPDATYYVLLHPRDMAVDYLVAGSPYGARTGFYNLLEPTSFAAFCADYFYAILRLNVPVLFSPEPKEFVMLIFVWIAIGAVFGRKSGLAAGIDTRAMDVLASLVIGHMAVSMLFEPDLGSYTRHLSSVALFCAWRLSALAVRSRAPNGQTPAGYPPVDSQPQSSAAQQRYGSTEEAFNP</sequence>
<dbReference type="AlphaFoldDB" id="A0A1M6N1M3"/>
<feature type="transmembrane region" description="Helical" evidence="2">
    <location>
        <begin position="78"/>
        <end position="96"/>
    </location>
</feature>
<organism evidence="3 4">
    <name type="scientific">Paraburkholderia terricola</name>
    <dbReference type="NCBI Taxonomy" id="169427"/>
    <lineage>
        <taxon>Bacteria</taxon>
        <taxon>Pseudomonadati</taxon>
        <taxon>Pseudomonadota</taxon>
        <taxon>Betaproteobacteria</taxon>
        <taxon>Burkholderiales</taxon>
        <taxon>Burkholderiaceae</taxon>
        <taxon>Paraburkholderia</taxon>
    </lineage>
</organism>
<feature type="transmembrane region" description="Helical" evidence="2">
    <location>
        <begin position="269"/>
        <end position="285"/>
    </location>
</feature>
<keyword evidence="2" id="KW-0472">Membrane</keyword>
<name>A0A1M6N1M3_9BURK</name>
<feature type="compositionally biased region" description="Polar residues" evidence="1">
    <location>
        <begin position="360"/>
        <end position="372"/>
    </location>
</feature>
<feature type="region of interest" description="Disordered" evidence="1">
    <location>
        <begin position="346"/>
        <end position="380"/>
    </location>
</feature>
<evidence type="ECO:0000313" key="4">
    <source>
        <dbReference type="Proteomes" id="UP000184395"/>
    </source>
</evidence>
<feature type="transmembrane region" description="Helical" evidence="2">
    <location>
        <begin position="165"/>
        <end position="184"/>
    </location>
</feature>
<gene>
    <name evidence="3" type="ORF">SAMN05192548_10094</name>
</gene>
<evidence type="ECO:0000313" key="3">
    <source>
        <dbReference type="EMBL" id="SHJ89558.1"/>
    </source>
</evidence>
<evidence type="ECO:0008006" key="5">
    <source>
        <dbReference type="Google" id="ProtNLM"/>
    </source>
</evidence>
<feature type="transmembrane region" description="Helical" evidence="2">
    <location>
        <begin position="128"/>
        <end position="158"/>
    </location>
</feature>
<protein>
    <recommendedName>
        <fullName evidence="5">EpsG family protein</fullName>
    </recommendedName>
</protein>
<keyword evidence="2" id="KW-1133">Transmembrane helix</keyword>
<feature type="transmembrane region" description="Helical" evidence="2">
    <location>
        <begin position="103"/>
        <end position="122"/>
    </location>
</feature>
<feature type="transmembrane region" description="Helical" evidence="2">
    <location>
        <begin position="12"/>
        <end position="33"/>
    </location>
</feature>
<evidence type="ECO:0000256" key="1">
    <source>
        <dbReference type="SAM" id="MobiDB-lite"/>
    </source>
</evidence>
<reference evidence="3 4" key="1">
    <citation type="submission" date="2016-11" db="EMBL/GenBank/DDBJ databases">
        <authorList>
            <person name="Jaros S."/>
            <person name="Januszkiewicz K."/>
            <person name="Wedrychowicz H."/>
        </authorList>
    </citation>
    <scope>NUCLEOTIDE SEQUENCE [LARGE SCALE GENOMIC DNA]</scope>
    <source>
        <strain evidence="3 4">LMG 20594</strain>
    </source>
</reference>
<accession>A0A1M6N1M3</accession>
<dbReference type="Proteomes" id="UP000184395">
    <property type="component" value="Unassembled WGS sequence"/>
</dbReference>
<proteinExistence type="predicted"/>
<dbReference type="EMBL" id="FRAB01000009">
    <property type="protein sequence ID" value="SHJ89558.1"/>
    <property type="molecule type" value="Genomic_DNA"/>
</dbReference>